<dbReference type="CDD" id="cd03127">
    <property type="entry name" value="tetraspanin_LEL"/>
    <property type="match status" value="1"/>
</dbReference>
<evidence type="ECO:0000313" key="7">
    <source>
        <dbReference type="Proteomes" id="UP001626550"/>
    </source>
</evidence>
<reference evidence="6 7" key="1">
    <citation type="submission" date="2024-11" db="EMBL/GenBank/DDBJ databases">
        <title>Adaptive evolution of stress response genes in parasites aligns with host niche diversity.</title>
        <authorList>
            <person name="Hahn C."/>
            <person name="Resl P."/>
        </authorList>
    </citation>
    <scope>NUCLEOTIDE SEQUENCE [LARGE SCALE GENOMIC DNA]</scope>
    <source>
        <strain evidence="6">EGGRZ-B1_66</strain>
        <tissue evidence="6">Body</tissue>
    </source>
</reference>
<evidence type="ECO:0000256" key="3">
    <source>
        <dbReference type="ARBA" id="ARBA00022989"/>
    </source>
</evidence>
<feature type="transmembrane region" description="Helical" evidence="5">
    <location>
        <begin position="92"/>
        <end position="116"/>
    </location>
</feature>
<feature type="transmembrane region" description="Helical" evidence="5">
    <location>
        <begin position="510"/>
        <end position="528"/>
    </location>
</feature>
<keyword evidence="3 5" id="KW-1133">Transmembrane helix</keyword>
<feature type="transmembrane region" description="Helical" evidence="5">
    <location>
        <begin position="598"/>
        <end position="618"/>
    </location>
</feature>
<feature type="transmembrane region" description="Helical" evidence="5">
    <location>
        <begin position="469"/>
        <end position="490"/>
    </location>
</feature>
<dbReference type="InterPro" id="IPR018499">
    <property type="entry name" value="Tetraspanin/Peripherin"/>
</dbReference>
<name>A0ABD2PUL6_9PLAT</name>
<feature type="transmembrane region" description="Helical" evidence="5">
    <location>
        <begin position="50"/>
        <end position="72"/>
    </location>
</feature>
<keyword evidence="7" id="KW-1185">Reference proteome</keyword>
<dbReference type="EMBL" id="JBJKFK010002417">
    <property type="protein sequence ID" value="KAL3311135.1"/>
    <property type="molecule type" value="Genomic_DNA"/>
</dbReference>
<comment type="caution">
    <text evidence="6">The sequence shown here is derived from an EMBL/GenBank/DDBJ whole genome shotgun (WGS) entry which is preliminary data.</text>
</comment>
<dbReference type="InterPro" id="IPR008952">
    <property type="entry name" value="Tetraspanin_EC2_sf"/>
</dbReference>
<feature type="transmembrane region" description="Helical" evidence="5">
    <location>
        <begin position="279"/>
        <end position="303"/>
    </location>
</feature>
<sequence>MTTVVELNEREEGLPLKEIRSMSETVQSSSKDSKQWCEGCCEFMDRHKKLFLLLLLTALSLFFVITKLYLASKLIMLSSLEEAIFEQNSVKFFGIFAAIEASITLISCILIGFYWGNTGPKRFVARCSAYNIFFVNTIMLLAASIFFANQLATQPLYSPQLTPQAKEAYYLNLKEISNLTEMPNSCSTDPTCLETYNRIHFRTQVITFLAGLVLLYYLSLVFCLLFSSANGNLLNICTALDMWNFVSASILIISFAYAMKTDQNATRVVLWCSVYIADYIGWFLVGILILALMISLAIFSIFFEGFSLGYRHFQLIFLITLVAFLGGIIRIGLQWNTEYLIDGQYLNYFNSHYAQKEYEVYTASWDLVQQEYQCCGFNGPTDYLHTVWYNSSTKGLPTSCCSETFDGACQDYKFSGPVEGVYQQGCLQAMPNFSVESQFRVLVILTLTSLFCMLTYMRSMVYKTRHVPWIALGLHLLASLLLIITGVLGIQFVKGSAKAEKIFGESGTSMVISGIIVCVQLLFIGASLKWRRKALKRTAYICPILISGMLLLVSCRKLVSYKRGLSAFEPLKLHLKTGYFASLDSDYRHDFEVLEAATYWQVVTTFTCYALSLIYSSLWHEIMLRRRASE</sequence>
<evidence type="ECO:0000256" key="2">
    <source>
        <dbReference type="ARBA" id="ARBA00022692"/>
    </source>
</evidence>
<dbReference type="Gene3D" id="1.10.1450.10">
    <property type="entry name" value="Tetraspanin"/>
    <property type="match status" value="1"/>
</dbReference>
<evidence type="ECO:0000256" key="5">
    <source>
        <dbReference type="SAM" id="Phobius"/>
    </source>
</evidence>
<feature type="transmembrane region" description="Helical" evidence="5">
    <location>
        <begin position="205"/>
        <end position="226"/>
    </location>
</feature>
<feature type="transmembrane region" description="Helical" evidence="5">
    <location>
        <begin position="315"/>
        <end position="333"/>
    </location>
</feature>
<dbReference type="Proteomes" id="UP001626550">
    <property type="component" value="Unassembled WGS sequence"/>
</dbReference>
<organism evidence="6 7">
    <name type="scientific">Cichlidogyrus casuarinus</name>
    <dbReference type="NCBI Taxonomy" id="1844966"/>
    <lineage>
        <taxon>Eukaryota</taxon>
        <taxon>Metazoa</taxon>
        <taxon>Spiralia</taxon>
        <taxon>Lophotrochozoa</taxon>
        <taxon>Platyhelminthes</taxon>
        <taxon>Monogenea</taxon>
        <taxon>Monopisthocotylea</taxon>
        <taxon>Dactylogyridea</taxon>
        <taxon>Ancyrocephalidae</taxon>
        <taxon>Cichlidogyrus</taxon>
    </lineage>
</organism>
<comment type="subcellular location">
    <subcellularLocation>
        <location evidence="1">Membrane</location>
        <topology evidence="1">Multi-pass membrane protein</topology>
    </subcellularLocation>
</comment>
<proteinExistence type="predicted"/>
<feature type="transmembrane region" description="Helical" evidence="5">
    <location>
        <begin position="128"/>
        <end position="148"/>
    </location>
</feature>
<keyword evidence="4 5" id="KW-0472">Membrane</keyword>
<evidence type="ECO:0000256" key="4">
    <source>
        <dbReference type="ARBA" id="ARBA00023136"/>
    </source>
</evidence>
<protein>
    <recommendedName>
        <fullName evidence="8">Tetraspanin</fullName>
    </recommendedName>
</protein>
<evidence type="ECO:0000313" key="6">
    <source>
        <dbReference type="EMBL" id="KAL3311135.1"/>
    </source>
</evidence>
<accession>A0ABD2PUL6</accession>
<feature type="transmembrane region" description="Helical" evidence="5">
    <location>
        <begin position="540"/>
        <end position="559"/>
    </location>
</feature>
<feature type="transmembrane region" description="Helical" evidence="5">
    <location>
        <begin position="439"/>
        <end position="457"/>
    </location>
</feature>
<evidence type="ECO:0000256" key="1">
    <source>
        <dbReference type="ARBA" id="ARBA00004141"/>
    </source>
</evidence>
<evidence type="ECO:0008006" key="8">
    <source>
        <dbReference type="Google" id="ProtNLM"/>
    </source>
</evidence>
<dbReference type="Pfam" id="PF00335">
    <property type="entry name" value="Tetraspanin"/>
    <property type="match status" value="1"/>
</dbReference>
<keyword evidence="2 5" id="KW-0812">Transmembrane</keyword>
<gene>
    <name evidence="6" type="ORF">Ciccas_010291</name>
</gene>
<feature type="transmembrane region" description="Helical" evidence="5">
    <location>
        <begin position="233"/>
        <end position="259"/>
    </location>
</feature>
<dbReference type="GO" id="GO:0016020">
    <property type="term" value="C:membrane"/>
    <property type="evidence" value="ECO:0007669"/>
    <property type="project" value="UniProtKB-SubCell"/>
</dbReference>
<dbReference type="SUPFAM" id="SSF48652">
    <property type="entry name" value="Tetraspanin"/>
    <property type="match status" value="1"/>
</dbReference>
<dbReference type="AlphaFoldDB" id="A0ABD2PUL6"/>